<dbReference type="GO" id="GO:0007155">
    <property type="term" value="P:cell adhesion"/>
    <property type="evidence" value="ECO:0007669"/>
    <property type="project" value="InterPro"/>
</dbReference>
<gene>
    <name evidence="2" type="ORF">NP233_g5084</name>
</gene>
<evidence type="ECO:0000313" key="3">
    <source>
        <dbReference type="Proteomes" id="UP001213000"/>
    </source>
</evidence>
<feature type="domain" description="H-type lectin" evidence="1">
    <location>
        <begin position="114"/>
        <end position="153"/>
    </location>
</feature>
<protein>
    <recommendedName>
        <fullName evidence="1">H-type lectin domain-containing protein</fullName>
    </recommendedName>
</protein>
<dbReference type="Gene3D" id="2.60.40.2080">
    <property type="match status" value="3"/>
</dbReference>
<dbReference type="InterPro" id="IPR019019">
    <property type="entry name" value="H-type_lectin_domain"/>
</dbReference>
<accession>A0AAD5VZV1</accession>
<dbReference type="AlphaFoldDB" id="A0AAD5VZV1"/>
<dbReference type="GO" id="GO:0030246">
    <property type="term" value="F:carbohydrate binding"/>
    <property type="evidence" value="ECO:0007669"/>
    <property type="project" value="InterPro"/>
</dbReference>
<keyword evidence="3" id="KW-1185">Reference proteome</keyword>
<feature type="domain" description="H-type lectin" evidence="1">
    <location>
        <begin position="26"/>
        <end position="81"/>
    </location>
</feature>
<evidence type="ECO:0000259" key="1">
    <source>
        <dbReference type="Pfam" id="PF09458"/>
    </source>
</evidence>
<evidence type="ECO:0000313" key="2">
    <source>
        <dbReference type="EMBL" id="KAJ3569385.1"/>
    </source>
</evidence>
<sequence length="249" mass="27998">MASVTQFDTQTVRDWTNPQDDTAAIVKFPYEFVAPPRLALGLSQLDVDYKFNIRVKATAEKIQRDSAIYHITSWSDTLLYSGVVNSLDLAPANLEFRAGEHMRDLLANPNSPDGHGWRLETTAVNVDRKGFTLKIRTWADTILYRAQAAWVAYPEDREHIFSTSVNTDEVRPWTSPQAKTSKYKPFLGIKFARPPIVFVGLNTFDIKCGLNFRVNARVDNVSTSGFTWHLDTWGGTSLYSAGATIIAFD</sequence>
<dbReference type="Pfam" id="PF09458">
    <property type="entry name" value="H_lectin"/>
    <property type="match status" value="3"/>
</dbReference>
<dbReference type="InterPro" id="IPR037221">
    <property type="entry name" value="H-type_lectin_dom_sf"/>
</dbReference>
<feature type="domain" description="H-type lectin" evidence="1">
    <location>
        <begin position="190"/>
        <end position="248"/>
    </location>
</feature>
<comment type="caution">
    <text evidence="2">The sequence shown here is derived from an EMBL/GenBank/DDBJ whole genome shotgun (WGS) entry which is preliminary data.</text>
</comment>
<reference evidence="2" key="1">
    <citation type="submission" date="2022-07" db="EMBL/GenBank/DDBJ databases">
        <title>Genome Sequence of Leucocoprinus birnbaumii.</title>
        <authorList>
            <person name="Buettner E."/>
        </authorList>
    </citation>
    <scope>NUCLEOTIDE SEQUENCE</scope>
    <source>
        <strain evidence="2">VT141</strain>
    </source>
</reference>
<proteinExistence type="predicted"/>
<organism evidence="2 3">
    <name type="scientific">Leucocoprinus birnbaumii</name>
    <dbReference type="NCBI Taxonomy" id="56174"/>
    <lineage>
        <taxon>Eukaryota</taxon>
        <taxon>Fungi</taxon>
        <taxon>Dikarya</taxon>
        <taxon>Basidiomycota</taxon>
        <taxon>Agaricomycotina</taxon>
        <taxon>Agaricomycetes</taxon>
        <taxon>Agaricomycetidae</taxon>
        <taxon>Agaricales</taxon>
        <taxon>Agaricineae</taxon>
        <taxon>Agaricaceae</taxon>
        <taxon>Leucocoprinus</taxon>
    </lineage>
</organism>
<dbReference type="Proteomes" id="UP001213000">
    <property type="component" value="Unassembled WGS sequence"/>
</dbReference>
<name>A0AAD5VZV1_9AGAR</name>
<dbReference type="SUPFAM" id="SSF141086">
    <property type="entry name" value="Agglutinin HPA-like"/>
    <property type="match status" value="3"/>
</dbReference>
<dbReference type="EMBL" id="JANIEX010000291">
    <property type="protein sequence ID" value="KAJ3569385.1"/>
    <property type="molecule type" value="Genomic_DNA"/>
</dbReference>